<keyword evidence="1" id="KW-0812">Transmembrane</keyword>
<dbReference type="Proteomes" id="UP000026961">
    <property type="component" value="Chromosome 7"/>
</dbReference>
<name>A0A0E0AFS1_9ORYZ</name>
<protein>
    <submittedName>
        <fullName evidence="2">Uncharacterized protein</fullName>
    </submittedName>
</protein>
<organism evidence="2">
    <name type="scientific">Oryza glumipatula</name>
    <dbReference type="NCBI Taxonomy" id="40148"/>
    <lineage>
        <taxon>Eukaryota</taxon>
        <taxon>Viridiplantae</taxon>
        <taxon>Streptophyta</taxon>
        <taxon>Embryophyta</taxon>
        <taxon>Tracheophyta</taxon>
        <taxon>Spermatophyta</taxon>
        <taxon>Magnoliopsida</taxon>
        <taxon>Liliopsida</taxon>
        <taxon>Poales</taxon>
        <taxon>Poaceae</taxon>
        <taxon>BOP clade</taxon>
        <taxon>Oryzoideae</taxon>
        <taxon>Oryzeae</taxon>
        <taxon>Oryzinae</taxon>
        <taxon>Oryza</taxon>
    </lineage>
</organism>
<evidence type="ECO:0000256" key="1">
    <source>
        <dbReference type="SAM" id="Phobius"/>
    </source>
</evidence>
<dbReference type="EnsemblPlants" id="OGLUM07G02500.1">
    <property type="protein sequence ID" value="OGLUM07G02500.1"/>
    <property type="gene ID" value="OGLUM07G02500"/>
</dbReference>
<sequence length="99" mass="11574">MALQFLERAGMALIHGSSSALISNNHFSPFNLPTCMFNSRTCVSWLFFFIFPLPARRILEQIMEEGDKRQRKLMWYEIIGNFIAFNATLYTVHLLRKVD</sequence>
<accession>A0A0E0AFS1</accession>
<dbReference type="Gramene" id="OGLUM07G02500.1">
    <property type="protein sequence ID" value="OGLUM07G02500.1"/>
    <property type="gene ID" value="OGLUM07G02500"/>
</dbReference>
<evidence type="ECO:0000313" key="2">
    <source>
        <dbReference type="EnsemblPlants" id="OGLUM07G02500.1"/>
    </source>
</evidence>
<keyword evidence="1" id="KW-0472">Membrane</keyword>
<evidence type="ECO:0000313" key="3">
    <source>
        <dbReference type="Proteomes" id="UP000026961"/>
    </source>
</evidence>
<dbReference type="AlphaFoldDB" id="A0A0E0AFS1"/>
<reference evidence="2" key="2">
    <citation type="submission" date="2018-05" db="EMBL/GenBank/DDBJ databases">
        <title>OgluRS3 (Oryza glumaepatula Reference Sequence Version 3).</title>
        <authorList>
            <person name="Zhang J."/>
            <person name="Kudrna D."/>
            <person name="Lee S."/>
            <person name="Talag J."/>
            <person name="Welchert J."/>
            <person name="Wing R.A."/>
        </authorList>
    </citation>
    <scope>NUCLEOTIDE SEQUENCE [LARGE SCALE GENOMIC DNA]</scope>
</reference>
<dbReference type="HOGENOM" id="CLU_2324188_0_0_1"/>
<reference evidence="2" key="1">
    <citation type="submission" date="2015-04" db="UniProtKB">
        <authorList>
            <consortium name="EnsemblPlants"/>
        </authorList>
    </citation>
    <scope>IDENTIFICATION</scope>
</reference>
<keyword evidence="3" id="KW-1185">Reference proteome</keyword>
<feature type="transmembrane region" description="Helical" evidence="1">
    <location>
        <begin position="75"/>
        <end position="95"/>
    </location>
</feature>
<keyword evidence="1" id="KW-1133">Transmembrane helix</keyword>
<proteinExistence type="predicted"/>